<comment type="caution">
    <text evidence="1">The sequence shown here is derived from an EMBL/GenBank/DDBJ whole genome shotgun (WGS) entry which is preliminary data.</text>
</comment>
<sequence length="271" mass="29244">MTLARGHSGSLAVSLLFDRDNRPHFSDLQRLSQNAGGFAVTERAENAGGEISYSSAHEWPTSESAELLMNGLTFDIIGIAPGESDKAPEYQYRFGFDEEIYPAGYKSITLMPSPHLQSSIAMPPVVRGLAGLAAKLTWLKDVRAVAWHGARSLIEAQFYRKAVTVWLSGGPFPAAGLTAFATMPDGGFQTQGLALLIGQELRLEPELVQNYPDASQKIALRLIHWVIENGPITAKSFASLADMPRLFLIPSNNGFFVRVAAEGYPGGGHAG</sequence>
<evidence type="ECO:0000313" key="2">
    <source>
        <dbReference type="Proteomes" id="UP000438476"/>
    </source>
</evidence>
<dbReference type="RefSeq" id="WP_160735041.1">
    <property type="nucleotide sequence ID" value="NZ_WTYT01000001.1"/>
</dbReference>
<organism evidence="1 2">
    <name type="scientific">Altericroceibacterium endophyticum</name>
    <dbReference type="NCBI Taxonomy" id="1808508"/>
    <lineage>
        <taxon>Bacteria</taxon>
        <taxon>Pseudomonadati</taxon>
        <taxon>Pseudomonadota</taxon>
        <taxon>Alphaproteobacteria</taxon>
        <taxon>Sphingomonadales</taxon>
        <taxon>Erythrobacteraceae</taxon>
        <taxon>Altericroceibacterium</taxon>
    </lineage>
</organism>
<dbReference type="AlphaFoldDB" id="A0A6I4T331"/>
<reference evidence="1 2" key="1">
    <citation type="submission" date="2019-12" db="EMBL/GenBank/DDBJ databases">
        <title>Genomic-based taxomic classification of the family Erythrobacteraceae.</title>
        <authorList>
            <person name="Xu L."/>
        </authorList>
    </citation>
    <scope>NUCLEOTIDE SEQUENCE [LARGE SCALE GENOMIC DNA]</scope>
    <source>
        <strain evidence="1 2">LMG 29518</strain>
    </source>
</reference>
<proteinExistence type="predicted"/>
<dbReference type="OrthoDB" id="7427292at2"/>
<name>A0A6I4T331_9SPHN</name>
<dbReference type="EMBL" id="WTYT01000001">
    <property type="protein sequence ID" value="MXO64629.1"/>
    <property type="molecule type" value="Genomic_DNA"/>
</dbReference>
<evidence type="ECO:0000313" key="1">
    <source>
        <dbReference type="EMBL" id="MXO64629.1"/>
    </source>
</evidence>
<gene>
    <name evidence="1" type="ORF">GRI91_02535</name>
</gene>
<dbReference type="Proteomes" id="UP000438476">
    <property type="component" value="Unassembled WGS sequence"/>
</dbReference>
<protein>
    <submittedName>
        <fullName evidence="1">Uncharacterized protein</fullName>
    </submittedName>
</protein>
<accession>A0A6I4T331</accession>
<keyword evidence="2" id="KW-1185">Reference proteome</keyword>